<keyword evidence="2" id="KW-0539">Nucleus</keyword>
<evidence type="ECO:0000313" key="6">
    <source>
        <dbReference type="Proteomes" id="UP000799441"/>
    </source>
</evidence>
<dbReference type="AlphaFoldDB" id="A0A9P4PWE0"/>
<reference evidence="5" key="1">
    <citation type="journal article" date="2020" name="Stud. Mycol.">
        <title>101 Dothideomycetes genomes: a test case for predicting lifestyles and emergence of pathogens.</title>
        <authorList>
            <person name="Haridas S."/>
            <person name="Albert R."/>
            <person name="Binder M."/>
            <person name="Bloem J."/>
            <person name="Labutti K."/>
            <person name="Salamov A."/>
            <person name="Andreopoulos B."/>
            <person name="Baker S."/>
            <person name="Barry K."/>
            <person name="Bills G."/>
            <person name="Bluhm B."/>
            <person name="Cannon C."/>
            <person name="Castanera R."/>
            <person name="Culley D."/>
            <person name="Daum C."/>
            <person name="Ezra D."/>
            <person name="Gonzalez J."/>
            <person name="Henrissat B."/>
            <person name="Kuo A."/>
            <person name="Liang C."/>
            <person name="Lipzen A."/>
            <person name="Lutzoni F."/>
            <person name="Magnuson J."/>
            <person name="Mondo S."/>
            <person name="Nolan M."/>
            <person name="Ohm R."/>
            <person name="Pangilinan J."/>
            <person name="Park H.-J."/>
            <person name="Ramirez L."/>
            <person name="Alfaro M."/>
            <person name="Sun H."/>
            <person name="Tritt A."/>
            <person name="Yoshinaga Y."/>
            <person name="Zwiers L.-H."/>
            <person name="Turgeon B."/>
            <person name="Goodwin S."/>
            <person name="Spatafora J."/>
            <person name="Crous P."/>
            <person name="Grigoriev I."/>
        </authorList>
    </citation>
    <scope>NUCLEOTIDE SEQUENCE</scope>
    <source>
        <strain evidence="5">CBS 116435</strain>
    </source>
</reference>
<dbReference type="SMART" id="SM00066">
    <property type="entry name" value="GAL4"/>
    <property type="match status" value="1"/>
</dbReference>
<dbReference type="GO" id="GO:0000976">
    <property type="term" value="F:transcription cis-regulatory region binding"/>
    <property type="evidence" value="ECO:0007669"/>
    <property type="project" value="TreeGrafter"/>
</dbReference>
<organism evidence="5 6">
    <name type="scientific">Polychaeton citri CBS 116435</name>
    <dbReference type="NCBI Taxonomy" id="1314669"/>
    <lineage>
        <taxon>Eukaryota</taxon>
        <taxon>Fungi</taxon>
        <taxon>Dikarya</taxon>
        <taxon>Ascomycota</taxon>
        <taxon>Pezizomycotina</taxon>
        <taxon>Dothideomycetes</taxon>
        <taxon>Dothideomycetidae</taxon>
        <taxon>Capnodiales</taxon>
        <taxon>Capnodiaceae</taxon>
        <taxon>Polychaeton</taxon>
    </lineage>
</organism>
<evidence type="ECO:0000256" key="1">
    <source>
        <dbReference type="ARBA" id="ARBA00004123"/>
    </source>
</evidence>
<dbReference type="PROSITE" id="PS00463">
    <property type="entry name" value="ZN2_CY6_FUNGAL_1"/>
    <property type="match status" value="1"/>
</dbReference>
<dbReference type="PROSITE" id="PS50048">
    <property type="entry name" value="ZN2_CY6_FUNGAL_2"/>
    <property type="match status" value="1"/>
</dbReference>
<dbReference type="GO" id="GO:0005634">
    <property type="term" value="C:nucleus"/>
    <property type="evidence" value="ECO:0007669"/>
    <property type="project" value="UniProtKB-SubCell"/>
</dbReference>
<evidence type="ECO:0000256" key="2">
    <source>
        <dbReference type="ARBA" id="ARBA00023242"/>
    </source>
</evidence>
<evidence type="ECO:0000256" key="3">
    <source>
        <dbReference type="SAM" id="MobiDB-lite"/>
    </source>
</evidence>
<gene>
    <name evidence="5" type="ORF">K431DRAFT_289638</name>
</gene>
<dbReference type="Proteomes" id="UP000799441">
    <property type="component" value="Unassembled WGS sequence"/>
</dbReference>
<dbReference type="InterPro" id="IPR036864">
    <property type="entry name" value="Zn2-C6_fun-type_DNA-bd_sf"/>
</dbReference>
<name>A0A9P4PWE0_9PEZI</name>
<feature type="domain" description="Zn(2)-C6 fungal-type" evidence="4">
    <location>
        <begin position="9"/>
        <end position="37"/>
    </location>
</feature>
<dbReference type="EMBL" id="MU003889">
    <property type="protein sequence ID" value="KAF2716177.1"/>
    <property type="molecule type" value="Genomic_DNA"/>
</dbReference>
<dbReference type="Pfam" id="PF11951">
    <property type="entry name" value="Fungal_trans_2"/>
    <property type="match status" value="1"/>
</dbReference>
<evidence type="ECO:0000259" key="4">
    <source>
        <dbReference type="PROSITE" id="PS50048"/>
    </source>
</evidence>
<dbReference type="Gene3D" id="4.10.240.10">
    <property type="entry name" value="Zn(2)-C6 fungal-type DNA-binding domain"/>
    <property type="match status" value="1"/>
</dbReference>
<dbReference type="CDD" id="cd00067">
    <property type="entry name" value="GAL4"/>
    <property type="match status" value="1"/>
</dbReference>
<sequence length="489" mass="54080">MDNKESGRPCHNCRRQRRKCDRTLPTCHKCLQRGQECLGYGNFLRWEQGLASRGRMTGKTFPAIVDKEVQEVALRPQLHQTLLEPLLQDIDVSSRLYLYHFATNVCQDLVLYDISYDNAFRNLIPLAQYHPSLLQIIIANSALHMSNSKRFQALSPHTAHDHGSNALTNFHGDDYRVALVAKQRALVMLNTALNNMGREDIDAILAMVLLFIEFELLDCGQKEWKHHIRGARTLIERISQTFGLSASNTTPLRRCLIANCMVFDIFGSAFTSLENVQSSNTISAGTFSLLQDEEGNHCSSFPVALLQLLQISTQLAQSNFSAPLTAYKANNERERALALVEAAQSFDPDTWAAAVQLRSPAADLQLRIHIASAHRAATCIYLSRALFQGDQGIKSSQNLENLMLEVKTHLSFILPSDAMFAATAWPAFIVGAEARDAPEKEWAITHFDRLGDSAMGTDQGGPKGSRADMGESGTNEGAPGTELGGVHEG</sequence>
<dbReference type="GO" id="GO:0008270">
    <property type="term" value="F:zinc ion binding"/>
    <property type="evidence" value="ECO:0007669"/>
    <property type="project" value="InterPro"/>
</dbReference>
<dbReference type="OrthoDB" id="5380854at2759"/>
<evidence type="ECO:0000313" key="5">
    <source>
        <dbReference type="EMBL" id="KAF2716177.1"/>
    </source>
</evidence>
<protein>
    <recommendedName>
        <fullName evidence="4">Zn(2)-C6 fungal-type domain-containing protein</fullName>
    </recommendedName>
</protein>
<dbReference type="InterPro" id="IPR001138">
    <property type="entry name" value="Zn2Cys6_DnaBD"/>
</dbReference>
<comment type="caution">
    <text evidence="5">The sequence shown here is derived from an EMBL/GenBank/DDBJ whole genome shotgun (WGS) entry which is preliminary data.</text>
</comment>
<dbReference type="Pfam" id="PF00172">
    <property type="entry name" value="Zn_clus"/>
    <property type="match status" value="1"/>
</dbReference>
<dbReference type="InterPro" id="IPR021858">
    <property type="entry name" value="Fun_TF"/>
</dbReference>
<dbReference type="SUPFAM" id="SSF57701">
    <property type="entry name" value="Zn2/Cys6 DNA-binding domain"/>
    <property type="match status" value="1"/>
</dbReference>
<keyword evidence="6" id="KW-1185">Reference proteome</keyword>
<proteinExistence type="predicted"/>
<accession>A0A9P4PWE0</accession>
<dbReference type="GO" id="GO:0045944">
    <property type="term" value="P:positive regulation of transcription by RNA polymerase II"/>
    <property type="evidence" value="ECO:0007669"/>
    <property type="project" value="TreeGrafter"/>
</dbReference>
<dbReference type="PANTHER" id="PTHR37534">
    <property type="entry name" value="TRANSCRIPTIONAL ACTIVATOR PROTEIN UGA3"/>
    <property type="match status" value="1"/>
</dbReference>
<comment type="subcellular location">
    <subcellularLocation>
        <location evidence="1">Nucleus</location>
    </subcellularLocation>
</comment>
<feature type="region of interest" description="Disordered" evidence="3">
    <location>
        <begin position="451"/>
        <end position="489"/>
    </location>
</feature>
<dbReference type="PANTHER" id="PTHR37534:SF51">
    <property type="entry name" value="ACRIFLAVINE SENSITIVITY CONTROL PROTEIN ACR-2"/>
    <property type="match status" value="1"/>
</dbReference>
<dbReference type="GO" id="GO:0000981">
    <property type="term" value="F:DNA-binding transcription factor activity, RNA polymerase II-specific"/>
    <property type="evidence" value="ECO:0007669"/>
    <property type="project" value="InterPro"/>
</dbReference>